<evidence type="ECO:0000256" key="1">
    <source>
        <dbReference type="SAM" id="SignalP"/>
    </source>
</evidence>
<feature type="signal peptide" evidence="1">
    <location>
        <begin position="1"/>
        <end position="18"/>
    </location>
</feature>
<comment type="caution">
    <text evidence="2">The sequence shown here is derived from an EMBL/GenBank/DDBJ whole genome shotgun (WGS) entry which is preliminary data.</text>
</comment>
<keyword evidence="1" id="KW-0732">Signal</keyword>
<reference evidence="2 3" key="1">
    <citation type="submission" date="2024-01" db="EMBL/GenBank/DDBJ databases">
        <title>Complete genome of Cladobotryum mycophilum ATHUM6906.</title>
        <authorList>
            <person name="Christinaki A.C."/>
            <person name="Myridakis A.I."/>
            <person name="Kouvelis V.N."/>
        </authorList>
    </citation>
    <scope>NUCLEOTIDE SEQUENCE [LARGE SCALE GENOMIC DNA]</scope>
    <source>
        <strain evidence="2 3">ATHUM6906</strain>
    </source>
</reference>
<evidence type="ECO:0000313" key="2">
    <source>
        <dbReference type="EMBL" id="KAK5994097.1"/>
    </source>
</evidence>
<gene>
    <name evidence="2" type="ORF">PT974_07537</name>
</gene>
<keyword evidence="3" id="KW-1185">Reference proteome</keyword>
<accession>A0ABR0SQB5</accession>
<dbReference type="EMBL" id="JAVFKD010000012">
    <property type="protein sequence ID" value="KAK5994097.1"/>
    <property type="molecule type" value="Genomic_DNA"/>
</dbReference>
<dbReference type="Proteomes" id="UP001338125">
    <property type="component" value="Unassembled WGS sequence"/>
</dbReference>
<evidence type="ECO:0000313" key="3">
    <source>
        <dbReference type="Proteomes" id="UP001338125"/>
    </source>
</evidence>
<protein>
    <submittedName>
        <fullName evidence="2">Uncharacterized protein</fullName>
    </submittedName>
</protein>
<feature type="chain" id="PRO_5046419711" evidence="1">
    <location>
        <begin position="19"/>
        <end position="634"/>
    </location>
</feature>
<proteinExistence type="predicted"/>
<sequence>MRLFLTNLFLTLVSLVWAQREVAGTNGDVDCLTFWTPFAFEGNFGEIVEQLRQQKCRVMEGYPTFIGTHAVTVVMTREWEALYGSVSELKGEGYAPAFKGMLAEAFYRSLPLYDSLSSTFDVPPIVLILTDKDAPAGLTTVIPTGGPCMITGYTAFNGWAFELNPIMKQSIAHELYHCFQQASNPELSLGWVAEGSAEYFSNVVFPQVDHEWTREVSISRGYDPNVPIFDQPRPDTAELWFQALEATRGPVYLHSFMLNTPGGDVKGLEASRLSGIKGFADDFFQFAVQYTPPKTFASSQSQYPTLIRDTNGQYRPVANYPIPKAVTLTMEGKGKSGTARLTTTPFTISQFTFSVDPGQQITLWAESKGNQRLAYRQGGQTFWNELPNAPVTSAAGTLVIPCKDEQPVDIIILFTSTESKGSDDVTIHVSQQESDDKCKCKSNKHKRRGLQECHKPKPEPGPEPVPIGACGAGAAVGTDPCLDGVWNLDLPSTRALMIKVFTSIPVSISSIQVSGVGTIDMEAQNTTWVYNGLKVDTVLEDLAITVVINGKFDANFYIKSGGKGSGSLCMVVYAGGGTAVGTQELIGSYTLPLTGPNGFVPYGMDIQYTCDANRLTLQGTVNSAASWGPFVYTR</sequence>
<name>A0ABR0SQB5_9HYPO</name>
<organism evidence="2 3">
    <name type="scientific">Cladobotryum mycophilum</name>
    <dbReference type="NCBI Taxonomy" id="491253"/>
    <lineage>
        <taxon>Eukaryota</taxon>
        <taxon>Fungi</taxon>
        <taxon>Dikarya</taxon>
        <taxon>Ascomycota</taxon>
        <taxon>Pezizomycotina</taxon>
        <taxon>Sordariomycetes</taxon>
        <taxon>Hypocreomycetidae</taxon>
        <taxon>Hypocreales</taxon>
        <taxon>Hypocreaceae</taxon>
        <taxon>Cladobotryum</taxon>
    </lineage>
</organism>